<keyword evidence="2" id="KW-1277">Toxin-antitoxin system</keyword>
<reference evidence="8 9" key="1">
    <citation type="submission" date="2019-09" db="EMBL/GenBank/DDBJ databases">
        <title>Comparative analysis of L. crispatus genomes revealed niche specific adaptation to different host and body sites.</title>
        <authorList>
            <person name="Pan M."/>
            <person name="Hidalgo-Cantabrana C."/>
            <person name="Barrangou R."/>
        </authorList>
    </citation>
    <scope>NUCLEOTIDE SEQUENCE [LARGE SCALE GENOMIC DNA]</scope>
    <source>
        <strain evidence="8 9">NCK2488</strain>
    </source>
</reference>
<dbReference type="GO" id="GO:0006401">
    <property type="term" value="P:RNA catabolic process"/>
    <property type="evidence" value="ECO:0007669"/>
    <property type="project" value="InterPro"/>
</dbReference>
<dbReference type="EMBL" id="VUAV01000103">
    <property type="protein sequence ID" value="KAA8811584.1"/>
    <property type="molecule type" value="Genomic_DNA"/>
</dbReference>
<dbReference type="GO" id="GO:0016787">
    <property type="term" value="F:hydrolase activity"/>
    <property type="evidence" value="ECO:0007669"/>
    <property type="project" value="UniProtKB-KW"/>
</dbReference>
<dbReference type="InterPro" id="IPR009614">
    <property type="entry name" value="YoeB_toxin"/>
</dbReference>
<evidence type="ECO:0000313" key="9">
    <source>
        <dbReference type="Proteomes" id="UP000324504"/>
    </source>
</evidence>
<evidence type="ECO:0000256" key="7">
    <source>
        <dbReference type="ARBA" id="ARBA00050056"/>
    </source>
</evidence>
<gene>
    <name evidence="8" type="ORF">F1C09_09865</name>
</gene>
<dbReference type="GO" id="GO:0004519">
    <property type="term" value="F:endonuclease activity"/>
    <property type="evidence" value="ECO:0007669"/>
    <property type="project" value="UniProtKB-KW"/>
</dbReference>
<dbReference type="InterPro" id="IPR035093">
    <property type="entry name" value="RelE/ParE_toxin_dom_sf"/>
</dbReference>
<dbReference type="RefSeq" id="WP_057727062.1">
    <property type="nucleotide sequence ID" value="NZ_CP072197.1"/>
</dbReference>
<protein>
    <recommendedName>
        <fullName evidence="7">Endoribonuclease YoeB</fullName>
    </recommendedName>
    <alternativeName>
        <fullName evidence="6">Putative mRNA interferase YoeB</fullName>
    </alternativeName>
</protein>
<dbReference type="SUPFAM" id="SSF143011">
    <property type="entry name" value="RelE-like"/>
    <property type="match status" value="1"/>
</dbReference>
<keyword evidence="3" id="KW-0540">Nuclease</keyword>
<comment type="caution">
    <text evidence="8">The sequence shown here is derived from an EMBL/GenBank/DDBJ whole genome shotgun (WGS) entry which is preliminary data.</text>
</comment>
<keyword evidence="4" id="KW-0255">Endonuclease</keyword>
<sequence>MIVAWTDDGWNDYVYWYDDGDYKKVSRINDLVKDMKRHPFTGIGKPEPLKRNLSGLWSRRIDSKNRIVYDCHKSMITIRVVLVKSF</sequence>
<keyword evidence="5" id="KW-0378">Hydrolase</keyword>
<dbReference type="GO" id="GO:0045892">
    <property type="term" value="P:negative regulation of DNA-templated transcription"/>
    <property type="evidence" value="ECO:0007669"/>
    <property type="project" value="TreeGrafter"/>
</dbReference>
<evidence type="ECO:0000256" key="4">
    <source>
        <dbReference type="ARBA" id="ARBA00022759"/>
    </source>
</evidence>
<name>A0A5M9YZG7_9LACO</name>
<dbReference type="NCBIfam" id="TIGR02116">
    <property type="entry name" value="toxin_Txe_YoeB"/>
    <property type="match status" value="1"/>
</dbReference>
<evidence type="ECO:0000256" key="3">
    <source>
        <dbReference type="ARBA" id="ARBA00022722"/>
    </source>
</evidence>
<dbReference type="Gene3D" id="3.30.2310.20">
    <property type="entry name" value="RelE-like"/>
    <property type="match status" value="1"/>
</dbReference>
<evidence type="ECO:0000256" key="5">
    <source>
        <dbReference type="ARBA" id="ARBA00022801"/>
    </source>
</evidence>
<accession>A0A5M9YZG7</accession>
<dbReference type="PANTHER" id="PTHR38039">
    <property type="entry name" value="TOXIN YOEB"/>
    <property type="match status" value="1"/>
</dbReference>
<organism evidence="8 9">
    <name type="scientific">Lactobacillus crispatus</name>
    <dbReference type="NCBI Taxonomy" id="47770"/>
    <lineage>
        <taxon>Bacteria</taxon>
        <taxon>Bacillati</taxon>
        <taxon>Bacillota</taxon>
        <taxon>Bacilli</taxon>
        <taxon>Lactobacillales</taxon>
        <taxon>Lactobacillaceae</taxon>
        <taxon>Lactobacillus</taxon>
    </lineage>
</organism>
<evidence type="ECO:0000256" key="2">
    <source>
        <dbReference type="ARBA" id="ARBA00022649"/>
    </source>
</evidence>
<comment type="similarity">
    <text evidence="1">Belongs to the YoeB family.</text>
</comment>
<dbReference type="PANTHER" id="PTHR38039:SF1">
    <property type="entry name" value="TOXIN YOEB"/>
    <property type="match status" value="1"/>
</dbReference>
<evidence type="ECO:0000256" key="1">
    <source>
        <dbReference type="ARBA" id="ARBA00008172"/>
    </source>
</evidence>
<proteinExistence type="inferred from homology"/>
<dbReference type="AlphaFoldDB" id="A0A5M9YZG7"/>
<dbReference type="Proteomes" id="UP000324504">
    <property type="component" value="Unassembled WGS sequence"/>
</dbReference>
<evidence type="ECO:0000256" key="6">
    <source>
        <dbReference type="ARBA" id="ARBA00030388"/>
    </source>
</evidence>
<evidence type="ECO:0000313" key="8">
    <source>
        <dbReference type="EMBL" id="KAA8811584.1"/>
    </source>
</evidence>
<dbReference type="Pfam" id="PF06769">
    <property type="entry name" value="YoeB_toxin"/>
    <property type="match status" value="1"/>
</dbReference>